<reference evidence="4" key="1">
    <citation type="submission" date="2015-12" db="EMBL/GenBank/DDBJ databases">
        <authorList>
            <person name="Nair G.R."/>
            <person name="Kaur G."/>
            <person name="Mayilraj S."/>
        </authorList>
    </citation>
    <scope>NUCLEOTIDE SEQUENCE [LARGE SCALE GENOMIC DNA]</scope>
    <source>
        <strain evidence="4">CD08_7</strain>
    </source>
</reference>
<dbReference type="InterPro" id="IPR004045">
    <property type="entry name" value="Glutathione_S-Trfase_N"/>
</dbReference>
<dbReference type="SFLD" id="SFLDS00019">
    <property type="entry name" value="Glutathione_Transferase_(cytos"/>
    <property type="match status" value="1"/>
</dbReference>
<dbReference type="Pfam" id="PF13410">
    <property type="entry name" value="GST_C_2"/>
    <property type="match status" value="1"/>
</dbReference>
<dbReference type="InterPro" id="IPR010987">
    <property type="entry name" value="Glutathione-S-Trfase_C-like"/>
</dbReference>
<dbReference type="InterPro" id="IPR036282">
    <property type="entry name" value="Glutathione-S-Trfase_C_sf"/>
</dbReference>
<dbReference type="InterPro" id="IPR047047">
    <property type="entry name" value="GST_Omega-like_C"/>
</dbReference>
<dbReference type="STRING" id="317018.AVL63_00035"/>
<dbReference type="InterPro" id="IPR016639">
    <property type="entry name" value="GST_Omega/GSH"/>
</dbReference>
<feature type="region of interest" description="Disordered" evidence="1">
    <location>
        <begin position="354"/>
        <end position="383"/>
    </location>
</feature>
<accession>A0A0W8IEW6</accession>
<dbReference type="OrthoDB" id="9769158at2"/>
<dbReference type="AlphaFoldDB" id="A0A0W8IEW6"/>
<evidence type="ECO:0000256" key="1">
    <source>
        <dbReference type="SAM" id="MobiDB-lite"/>
    </source>
</evidence>
<evidence type="ECO:0000313" key="4">
    <source>
        <dbReference type="Proteomes" id="UP000054023"/>
    </source>
</evidence>
<dbReference type="Gene3D" id="3.40.30.10">
    <property type="entry name" value="Glutaredoxin"/>
    <property type="match status" value="1"/>
</dbReference>
<sequence>MAQNSEAQPTTEPQKTAGTEHSTKGAYVTGGEFTRDTNYIEDRVVADPQAVRSAPQEESSSIGDPRMAGLTEGGQAWPVEPDRYRLVAARACPWAHRSIIIRRLLGLEDVISLGTPGPTHDARSWTFDLDSGGVDPVLGTERLQQNYFARFPDYPRGITVPALVDIPSGGVVTNNYPQLTYDLSTQWSAHHRSGAPDLLPEDKLDEMLPVIKRIFTEVNNGVYRAGFAGSQSAYQDAYDRLFTAMDWLEDRLAGSRYLMGEHISEADVRLFTTLVRFDPVYHGHFKCNRNKLSEMPNLWAYARDLFQTPGFGDTVDFDQIKRHYYEVHEDINPTQIVPAGPDLQNWLSDHGREALGGSPFGTGTAPGPVADSERPAGANPLYG</sequence>
<dbReference type="GO" id="GO:0005737">
    <property type="term" value="C:cytoplasm"/>
    <property type="evidence" value="ECO:0007669"/>
    <property type="project" value="TreeGrafter"/>
</dbReference>
<dbReference type="SUPFAM" id="SSF47616">
    <property type="entry name" value="GST C-terminal domain-like"/>
    <property type="match status" value="1"/>
</dbReference>
<dbReference type="InterPro" id="IPR040079">
    <property type="entry name" value="Glutathione_S-Trfase"/>
</dbReference>
<feature type="domain" description="GST C-terminal" evidence="2">
    <location>
        <begin position="197"/>
        <end position="327"/>
    </location>
</feature>
<protein>
    <submittedName>
        <fullName evidence="3">Glutathione-dependent reductase</fullName>
    </submittedName>
</protein>
<dbReference type="GO" id="GO:0004364">
    <property type="term" value="F:glutathione transferase activity"/>
    <property type="evidence" value="ECO:0007669"/>
    <property type="project" value="InterPro"/>
</dbReference>
<dbReference type="CDD" id="cd03190">
    <property type="entry name" value="GST_C_Omega_like"/>
    <property type="match status" value="1"/>
</dbReference>
<dbReference type="Gene3D" id="1.20.1050.10">
    <property type="match status" value="1"/>
</dbReference>
<keyword evidence="4" id="KW-1185">Reference proteome</keyword>
<dbReference type="SFLD" id="SFLDG01148">
    <property type="entry name" value="Xi_(cytGST)"/>
    <property type="match status" value="1"/>
</dbReference>
<dbReference type="Proteomes" id="UP000054023">
    <property type="component" value="Unassembled WGS sequence"/>
</dbReference>
<dbReference type="RefSeq" id="WP_058888207.1">
    <property type="nucleotide sequence ID" value="NZ_LQBM01000003.1"/>
</dbReference>
<name>A0A0W8IEW6_9MICC</name>
<dbReference type="PANTHER" id="PTHR32419">
    <property type="entry name" value="GLUTATHIONYL-HYDROQUINONE REDUCTASE"/>
    <property type="match status" value="1"/>
</dbReference>
<evidence type="ECO:0000259" key="2">
    <source>
        <dbReference type="PROSITE" id="PS50405"/>
    </source>
</evidence>
<dbReference type="PROSITE" id="PS50405">
    <property type="entry name" value="GST_CTER"/>
    <property type="match status" value="1"/>
</dbReference>
<feature type="compositionally biased region" description="Basic and acidic residues" evidence="1">
    <location>
        <begin position="33"/>
        <end position="45"/>
    </location>
</feature>
<feature type="region of interest" description="Disordered" evidence="1">
    <location>
        <begin position="1"/>
        <end position="75"/>
    </location>
</feature>
<organism evidence="3 4">
    <name type="scientific">Nesterenkonia jeotgali</name>
    <dbReference type="NCBI Taxonomy" id="317018"/>
    <lineage>
        <taxon>Bacteria</taxon>
        <taxon>Bacillati</taxon>
        <taxon>Actinomycetota</taxon>
        <taxon>Actinomycetes</taxon>
        <taxon>Micrococcales</taxon>
        <taxon>Micrococcaceae</taxon>
        <taxon>Nesterenkonia</taxon>
    </lineage>
</organism>
<dbReference type="EMBL" id="LQBM01000003">
    <property type="protein sequence ID" value="KUG58524.1"/>
    <property type="molecule type" value="Genomic_DNA"/>
</dbReference>
<dbReference type="SFLD" id="SFLDG01206">
    <property type="entry name" value="Xi.1"/>
    <property type="match status" value="1"/>
</dbReference>
<gene>
    <name evidence="3" type="ORF">AVL63_00035</name>
</gene>
<dbReference type="PANTHER" id="PTHR32419:SF6">
    <property type="entry name" value="GLUTATHIONE S-TRANSFERASE OMEGA-LIKE 1-RELATED"/>
    <property type="match status" value="1"/>
</dbReference>
<comment type="caution">
    <text evidence="3">The sequence shown here is derived from an EMBL/GenBank/DDBJ whole genome shotgun (WGS) entry which is preliminary data.</text>
</comment>
<proteinExistence type="predicted"/>
<dbReference type="Pfam" id="PF13409">
    <property type="entry name" value="GST_N_2"/>
    <property type="match status" value="1"/>
</dbReference>
<feature type="compositionally biased region" description="Polar residues" evidence="1">
    <location>
        <begin position="1"/>
        <end position="20"/>
    </location>
</feature>
<evidence type="ECO:0000313" key="3">
    <source>
        <dbReference type="EMBL" id="KUG58524.1"/>
    </source>
</evidence>